<dbReference type="PANTHER" id="PTHR33307:SF11">
    <property type="entry name" value="ALPHA-L-RHAMNOSIDASE"/>
    <property type="match status" value="1"/>
</dbReference>
<feature type="domain" description="Alpha-L-rhamnosidase C-terminal" evidence="7">
    <location>
        <begin position="797"/>
        <end position="868"/>
    </location>
</feature>
<dbReference type="Proteomes" id="UP000002774">
    <property type="component" value="Chromosome"/>
</dbReference>
<dbReference type="InterPro" id="IPR035396">
    <property type="entry name" value="Bac_rhamnosid6H"/>
</dbReference>
<dbReference type="Gene3D" id="2.60.120.260">
    <property type="entry name" value="Galactose-binding domain-like"/>
    <property type="match status" value="2"/>
</dbReference>
<dbReference type="InterPro" id="IPR016007">
    <property type="entry name" value="Alpha_rhamnosid"/>
</dbReference>
<keyword evidence="9" id="KW-1185">Reference proteome</keyword>
<dbReference type="Pfam" id="PF17390">
    <property type="entry name" value="Bac_rhamnosid_C"/>
    <property type="match status" value="1"/>
</dbReference>
<dbReference type="Pfam" id="PF17389">
    <property type="entry name" value="Bac_rhamnosid6H"/>
    <property type="match status" value="1"/>
</dbReference>
<name>H1YER3_9SPHI</name>
<dbReference type="Pfam" id="PF05592">
    <property type="entry name" value="Bac_rhamnosid"/>
    <property type="match status" value="1"/>
</dbReference>
<reference evidence="8" key="1">
    <citation type="submission" date="2011-09" db="EMBL/GenBank/DDBJ databases">
        <title>The permanent draft genome of Mucilaginibacter paludis DSM 18603.</title>
        <authorList>
            <consortium name="US DOE Joint Genome Institute (JGI-PGF)"/>
            <person name="Lucas S."/>
            <person name="Han J."/>
            <person name="Lapidus A."/>
            <person name="Bruce D."/>
            <person name="Goodwin L."/>
            <person name="Pitluck S."/>
            <person name="Peters L."/>
            <person name="Kyrpides N."/>
            <person name="Mavromatis K."/>
            <person name="Ivanova N."/>
            <person name="Mikhailova N."/>
            <person name="Held B."/>
            <person name="Detter J.C."/>
            <person name="Tapia R."/>
            <person name="Han C."/>
            <person name="Land M."/>
            <person name="Hauser L."/>
            <person name="Markowitz V."/>
            <person name="Cheng J.-F."/>
            <person name="Hugenholtz P."/>
            <person name="Woyke T."/>
            <person name="Wu D."/>
            <person name="Tindall B."/>
            <person name="Brambilla E."/>
            <person name="Klenk H.-P."/>
            <person name="Eisen J.A."/>
        </authorList>
    </citation>
    <scope>NUCLEOTIDE SEQUENCE [LARGE SCALE GENOMIC DNA]</scope>
    <source>
        <strain evidence="8">DSM 18603</strain>
    </source>
</reference>
<proteinExistence type="predicted"/>
<dbReference type="STRING" id="714943.Mucpa_6774"/>
<evidence type="ECO:0000256" key="1">
    <source>
        <dbReference type="ARBA" id="ARBA00001445"/>
    </source>
</evidence>
<evidence type="ECO:0000259" key="6">
    <source>
        <dbReference type="Pfam" id="PF17389"/>
    </source>
</evidence>
<evidence type="ECO:0000259" key="4">
    <source>
        <dbReference type="Pfam" id="PF05592"/>
    </source>
</evidence>
<dbReference type="PIRSF" id="PIRSF010631">
    <property type="entry name" value="A-rhamnsds"/>
    <property type="match status" value="1"/>
</dbReference>
<dbReference type="Pfam" id="PF08531">
    <property type="entry name" value="Bac_rhamnosid_N"/>
    <property type="match status" value="1"/>
</dbReference>
<evidence type="ECO:0000256" key="2">
    <source>
        <dbReference type="ARBA" id="ARBA00012652"/>
    </source>
</evidence>
<gene>
    <name evidence="8" type="ORF">Mucpa_6774</name>
</gene>
<dbReference type="InterPro" id="IPR013737">
    <property type="entry name" value="Bac_rhamnosid_N"/>
</dbReference>
<feature type="domain" description="Alpha-L-rhamnosidase concanavalin-like" evidence="4">
    <location>
        <begin position="351"/>
        <end position="437"/>
    </location>
</feature>
<dbReference type="InterPro" id="IPR008902">
    <property type="entry name" value="Rhamnosid_concanavalin"/>
</dbReference>
<dbReference type="InterPro" id="IPR008928">
    <property type="entry name" value="6-hairpin_glycosidase_sf"/>
</dbReference>
<dbReference type="SMR" id="H1YER3"/>
<dbReference type="GO" id="GO:0030596">
    <property type="term" value="F:alpha-L-rhamnosidase activity"/>
    <property type="evidence" value="ECO:0007669"/>
    <property type="project" value="UniProtKB-EC"/>
</dbReference>
<dbReference type="Gene3D" id="1.50.10.10">
    <property type="match status" value="1"/>
</dbReference>
<evidence type="ECO:0000256" key="3">
    <source>
        <dbReference type="ARBA" id="ARBA00022801"/>
    </source>
</evidence>
<organism evidence="8 9">
    <name type="scientific">Mucilaginibacter paludis DSM 18603</name>
    <dbReference type="NCBI Taxonomy" id="714943"/>
    <lineage>
        <taxon>Bacteria</taxon>
        <taxon>Pseudomonadati</taxon>
        <taxon>Bacteroidota</taxon>
        <taxon>Sphingobacteriia</taxon>
        <taxon>Sphingobacteriales</taxon>
        <taxon>Sphingobacteriaceae</taxon>
        <taxon>Mucilaginibacter</taxon>
    </lineage>
</organism>
<evidence type="ECO:0000259" key="7">
    <source>
        <dbReference type="Pfam" id="PF17390"/>
    </source>
</evidence>
<evidence type="ECO:0000313" key="8">
    <source>
        <dbReference type="EMBL" id="EHQ30823.1"/>
    </source>
</evidence>
<dbReference type="SUPFAM" id="SSF48208">
    <property type="entry name" value="Six-hairpin glycosidases"/>
    <property type="match status" value="1"/>
</dbReference>
<sequence length="901" mass="100655">MAAHLLAQGTSVVNLKCEYQINPISVSSLSPHFSWELQSGRRGVMQSAYRILVADDSVLLQRNTANIWDSQKVKSDASIQIAYIGKPLTAAKKYYWKVMVWDNKKQASLWSKVAQWQMGLLTPADWKGAKWIAYEDMPDSMKIFPTIPTPGAKKRAPGTDILPILRKEFDIAKQIKSATAFISGLGHFEMNLNGKKVGDHFLDAGWVDYQKQALYVSFDITGQIKPGKNAVGVLLGNGFYFTPSGRYRKLTVAYGYPKMICRLLIQYTDGTSADLVSDTSWKATPGPITFSAIYGGEDYDATKEQTGWDQPSFNDKSWSNAIVVSGPKVLNAQNMEPVKIFNVFTPQKATQIKAGEWVYDLGQNASGIPQISVKGNRGDTVIITPSELLDQDSLVTQKNTGRSHYYRYILKGEGEETWQPRFTYYGFRYLQVNLSASKNSSGDLPKIVNIQGLHTRNSAARVGDFSCSSDLFNRTNTLIDWSIKSNMVSILTDCPHREKLGWLEEDHLMGNSLQYNYDIAALCKKIINDMKDAQTPDGLIPEIAPEFTVFDGGFRDSPEWGSNCVLLPWYVYQWYGDKQVLADSYPMMIRYMEYLAKQANNHILSQGLGDWYDIGPKHPGVSQLTPKGITATAFYYYDLCLLSDIARLLNKPADIKNYTQLAAVVKQAFNNQFFNKETKQYGSGSQTANAIAVYMKLVNPDDKAAVVENIVKDLRSRNNSLTAGDIGYRYLLKVLEDEGRSDVIFDMNNHADVPGYGYQLAKGATALTESWQALPSVSNNHFMLGHLMEWFYAGLAGIRPADDVVAYKKIVIRPEIVGDITSANGSYHSVYGSIKSEWVKKDKELDLTVEIPANTTALVYLPVQGASQIIRNGKRMPHVKIEIARALVNIGSGVYHFKVTE</sequence>
<dbReference type="GO" id="GO:0005975">
    <property type="term" value="P:carbohydrate metabolic process"/>
    <property type="evidence" value="ECO:0007669"/>
    <property type="project" value="InterPro"/>
</dbReference>
<protein>
    <recommendedName>
        <fullName evidence="2">alpha-L-rhamnosidase</fullName>
        <ecNumber evidence="2">3.2.1.40</ecNumber>
    </recommendedName>
</protein>
<dbReference type="OrthoDB" id="9766741at2"/>
<dbReference type="InterPro" id="IPR012341">
    <property type="entry name" value="6hp_glycosidase-like_sf"/>
</dbReference>
<dbReference type="EMBL" id="CM001403">
    <property type="protein sequence ID" value="EHQ30823.1"/>
    <property type="molecule type" value="Genomic_DNA"/>
</dbReference>
<dbReference type="HOGENOM" id="CLU_002926_1_1_10"/>
<feature type="domain" description="Bacterial alpha-L-rhamnosidase N-terminal" evidence="5">
    <location>
        <begin position="173"/>
        <end position="340"/>
    </location>
</feature>
<comment type="catalytic activity">
    <reaction evidence="1">
        <text>Hydrolysis of terminal non-reducing alpha-L-rhamnose residues in alpha-L-rhamnosides.</text>
        <dbReference type="EC" id="3.2.1.40"/>
    </reaction>
</comment>
<evidence type="ECO:0000259" key="5">
    <source>
        <dbReference type="Pfam" id="PF08531"/>
    </source>
</evidence>
<dbReference type="InterPro" id="IPR013783">
    <property type="entry name" value="Ig-like_fold"/>
</dbReference>
<accession>H1YER3</accession>
<dbReference type="Gene3D" id="2.60.420.10">
    <property type="entry name" value="Maltose phosphorylase, domain 3"/>
    <property type="match status" value="1"/>
</dbReference>
<dbReference type="Pfam" id="PF25788">
    <property type="entry name" value="Ig_Rha78A_N"/>
    <property type="match status" value="1"/>
</dbReference>
<dbReference type="eggNOG" id="COG3408">
    <property type="taxonomic scope" value="Bacteria"/>
</dbReference>
<dbReference type="InterPro" id="IPR035398">
    <property type="entry name" value="Bac_rhamnosid_C"/>
</dbReference>
<dbReference type="PANTHER" id="PTHR33307">
    <property type="entry name" value="ALPHA-RHAMNOSIDASE (EUROFUNG)"/>
    <property type="match status" value="1"/>
</dbReference>
<dbReference type="EC" id="3.2.1.40" evidence="2"/>
<feature type="domain" description="Alpha-L-rhamnosidase six-hairpin glycosidase" evidence="6">
    <location>
        <begin position="461"/>
        <end position="793"/>
    </location>
</feature>
<keyword evidence="3" id="KW-0378">Hydrolase</keyword>
<evidence type="ECO:0000313" key="9">
    <source>
        <dbReference type="Proteomes" id="UP000002774"/>
    </source>
</evidence>
<dbReference type="Gene3D" id="2.60.40.10">
    <property type="entry name" value="Immunoglobulins"/>
    <property type="match status" value="1"/>
</dbReference>
<dbReference type="AlphaFoldDB" id="H1YER3"/>